<name>B3PC31_CELJU</name>
<gene>
    <name evidence="1" type="ordered locus">CJA_2844</name>
</gene>
<dbReference type="STRING" id="498211.CJA_2844"/>
<evidence type="ECO:0000313" key="1">
    <source>
        <dbReference type="EMBL" id="ACE85294.1"/>
    </source>
</evidence>
<protein>
    <submittedName>
        <fullName evidence="1">Uncharacterized protein</fullName>
    </submittedName>
</protein>
<accession>B3PC31</accession>
<organism evidence="1 2">
    <name type="scientific">Cellvibrio japonicus (strain Ueda107)</name>
    <name type="common">Pseudomonas fluorescens subsp. cellulosa</name>
    <dbReference type="NCBI Taxonomy" id="498211"/>
    <lineage>
        <taxon>Bacteria</taxon>
        <taxon>Pseudomonadati</taxon>
        <taxon>Pseudomonadota</taxon>
        <taxon>Gammaproteobacteria</taxon>
        <taxon>Cellvibrionales</taxon>
        <taxon>Cellvibrionaceae</taxon>
        <taxon>Cellvibrio</taxon>
    </lineage>
</organism>
<keyword evidence="2" id="KW-1185">Reference proteome</keyword>
<dbReference type="AlphaFoldDB" id="B3PC31"/>
<sequence length="33" mass="3703">MNINQYPGLSRTLATLNNNINQLVRACQLADNE</sequence>
<proteinExistence type="predicted"/>
<dbReference type="KEGG" id="cja:CJA_2844"/>
<dbReference type="EMBL" id="CP000934">
    <property type="protein sequence ID" value="ACE85294.1"/>
    <property type="molecule type" value="Genomic_DNA"/>
</dbReference>
<evidence type="ECO:0000313" key="2">
    <source>
        <dbReference type="Proteomes" id="UP000001036"/>
    </source>
</evidence>
<dbReference type="Proteomes" id="UP000001036">
    <property type="component" value="Chromosome"/>
</dbReference>
<reference evidence="1 2" key="1">
    <citation type="journal article" date="2008" name="J. Bacteriol.">
        <title>Insights into plant cell wall degradation from the genome sequence of the soil bacterium Cellvibrio japonicus.</title>
        <authorList>
            <person name="Deboy R.T."/>
            <person name="Mongodin E.F."/>
            <person name="Fouts D.E."/>
            <person name="Tailford L.E."/>
            <person name="Khouri H."/>
            <person name="Emerson J.B."/>
            <person name="Mohamoud Y."/>
            <person name="Watkins K."/>
            <person name="Henrissat B."/>
            <person name="Gilbert H.J."/>
            <person name="Nelson K.E."/>
        </authorList>
    </citation>
    <scope>NUCLEOTIDE SEQUENCE [LARGE SCALE GENOMIC DNA]</scope>
    <source>
        <strain evidence="1 2">Ueda107</strain>
    </source>
</reference>
<dbReference type="HOGENOM" id="CLU_3381187_0_0_6"/>